<dbReference type="SUPFAM" id="SSF53474">
    <property type="entry name" value="alpha/beta-Hydrolases"/>
    <property type="match status" value="1"/>
</dbReference>
<organism evidence="3 4">
    <name type="scientific">Lutimaribacter marinistellae</name>
    <dbReference type="NCBI Taxonomy" id="1820329"/>
    <lineage>
        <taxon>Bacteria</taxon>
        <taxon>Pseudomonadati</taxon>
        <taxon>Pseudomonadota</taxon>
        <taxon>Alphaproteobacteria</taxon>
        <taxon>Rhodobacterales</taxon>
        <taxon>Roseobacteraceae</taxon>
        <taxon>Lutimaribacter</taxon>
    </lineage>
</organism>
<dbReference type="Pfam" id="PF12697">
    <property type="entry name" value="Abhydrolase_6"/>
    <property type="match status" value="1"/>
</dbReference>
<dbReference type="InterPro" id="IPR029058">
    <property type="entry name" value="AB_hydrolase_fold"/>
</dbReference>
<name>A0ABV7TLW6_9RHOB</name>
<feature type="domain" description="AB hydrolase-1" evidence="2">
    <location>
        <begin position="35"/>
        <end position="272"/>
    </location>
</feature>
<dbReference type="GO" id="GO:0016787">
    <property type="term" value="F:hydrolase activity"/>
    <property type="evidence" value="ECO:0007669"/>
    <property type="project" value="UniProtKB-KW"/>
</dbReference>
<dbReference type="RefSeq" id="WP_386737909.1">
    <property type="nucleotide sequence ID" value="NZ_JBHRXI010000049.1"/>
</dbReference>
<dbReference type="InterPro" id="IPR050266">
    <property type="entry name" value="AB_hydrolase_sf"/>
</dbReference>
<reference evidence="4" key="1">
    <citation type="journal article" date="2019" name="Int. J. Syst. Evol. Microbiol.">
        <title>The Global Catalogue of Microorganisms (GCM) 10K type strain sequencing project: providing services to taxonomists for standard genome sequencing and annotation.</title>
        <authorList>
            <consortium name="The Broad Institute Genomics Platform"/>
            <consortium name="The Broad Institute Genome Sequencing Center for Infectious Disease"/>
            <person name="Wu L."/>
            <person name="Ma J."/>
        </authorList>
    </citation>
    <scope>NUCLEOTIDE SEQUENCE [LARGE SCALE GENOMIC DNA]</scope>
    <source>
        <strain evidence="4">KCTC 42911</strain>
    </source>
</reference>
<protein>
    <submittedName>
        <fullName evidence="3">Alpha/beta fold hydrolase</fullName>
    </submittedName>
</protein>
<keyword evidence="4" id="KW-1185">Reference proteome</keyword>
<accession>A0ABV7TLW6</accession>
<dbReference type="PANTHER" id="PTHR43798:SF31">
    <property type="entry name" value="AB HYDROLASE SUPERFAMILY PROTEIN YCLE"/>
    <property type="match status" value="1"/>
</dbReference>
<dbReference type="Proteomes" id="UP001595629">
    <property type="component" value="Unassembled WGS sequence"/>
</dbReference>
<evidence type="ECO:0000256" key="1">
    <source>
        <dbReference type="ARBA" id="ARBA00022801"/>
    </source>
</evidence>
<dbReference type="InterPro" id="IPR000073">
    <property type="entry name" value="AB_hydrolase_1"/>
</dbReference>
<evidence type="ECO:0000313" key="3">
    <source>
        <dbReference type="EMBL" id="MFC3616597.1"/>
    </source>
</evidence>
<dbReference type="PANTHER" id="PTHR43798">
    <property type="entry name" value="MONOACYLGLYCEROL LIPASE"/>
    <property type="match status" value="1"/>
</dbReference>
<evidence type="ECO:0000259" key="2">
    <source>
        <dbReference type="Pfam" id="PF12697"/>
    </source>
</evidence>
<keyword evidence="1 3" id="KW-0378">Hydrolase</keyword>
<dbReference type="Gene3D" id="3.40.50.1820">
    <property type="entry name" value="alpha/beta hydrolase"/>
    <property type="match status" value="1"/>
</dbReference>
<evidence type="ECO:0000313" key="4">
    <source>
        <dbReference type="Proteomes" id="UP001595629"/>
    </source>
</evidence>
<gene>
    <name evidence="3" type="ORF">ACFORG_22880</name>
</gene>
<proteinExistence type="predicted"/>
<sequence>MTVFPGFGDKAEFHTLTTDDGVTMRVVIQGSGPDIVFVPGGDQVADAYSQQFAHLSDRYRCISYDPRGAGDTTAPPPPWSMQDYARDCAAVIDAFCGGRAVVTGLSLGGLVTQATAIDFPDKVSLAIPMGTAAYIDGFTRDWMQAEIDLRKAGIKLPDYFLAPHYAAYAFPAKALHDPQLWAQIKESYTERFRDRDPQDTIDQWQACLDFDCREGLKTCPVPFHVISFSEDVQTAPSMCKVVSDLAPNGTFHEIPGLGHVSLVRHRPEVVAAKLREILDQALSPV</sequence>
<dbReference type="EMBL" id="JBHRXI010000049">
    <property type="protein sequence ID" value="MFC3616597.1"/>
    <property type="molecule type" value="Genomic_DNA"/>
</dbReference>
<comment type="caution">
    <text evidence="3">The sequence shown here is derived from an EMBL/GenBank/DDBJ whole genome shotgun (WGS) entry which is preliminary data.</text>
</comment>